<dbReference type="PIRSF" id="PIRSF002744">
    <property type="entry name" value="Pur-cyt_permease"/>
    <property type="match status" value="1"/>
</dbReference>
<name>A0AAD5RKG1_9PEZI</name>
<comment type="subcellular location">
    <subcellularLocation>
        <location evidence="1">Membrane</location>
        <topology evidence="1">Multi-pass membrane protein</topology>
    </subcellularLocation>
</comment>
<keyword evidence="6 7" id="KW-0472">Membrane</keyword>
<dbReference type="GO" id="GO:0022857">
    <property type="term" value="F:transmembrane transporter activity"/>
    <property type="evidence" value="ECO:0007669"/>
    <property type="project" value="InterPro"/>
</dbReference>
<dbReference type="PANTHER" id="PTHR31806:SF5">
    <property type="entry name" value="PURINE-CYTOSINE PERMEASE FCY21"/>
    <property type="match status" value="1"/>
</dbReference>
<evidence type="ECO:0000256" key="3">
    <source>
        <dbReference type="ARBA" id="ARBA00022448"/>
    </source>
</evidence>
<keyword evidence="4 9" id="KW-0812">Transmembrane</keyword>
<feature type="transmembrane region" description="Helical" evidence="9">
    <location>
        <begin position="199"/>
        <end position="219"/>
    </location>
</feature>
<feature type="transmembrane region" description="Helical" evidence="9">
    <location>
        <begin position="358"/>
        <end position="383"/>
    </location>
</feature>
<feature type="compositionally biased region" description="Basic and acidic residues" evidence="8">
    <location>
        <begin position="36"/>
        <end position="50"/>
    </location>
</feature>
<dbReference type="PANTHER" id="PTHR31806">
    <property type="entry name" value="PURINE-CYTOSINE PERMEASE FCY2-RELATED"/>
    <property type="match status" value="1"/>
</dbReference>
<keyword evidence="5 9" id="KW-1133">Transmembrane helix</keyword>
<gene>
    <name evidence="10" type="ORF">MKZ38_005275</name>
</gene>
<dbReference type="Pfam" id="PF02133">
    <property type="entry name" value="Transp_cyt_pur"/>
    <property type="match status" value="1"/>
</dbReference>
<feature type="transmembrane region" description="Helical" evidence="9">
    <location>
        <begin position="423"/>
        <end position="445"/>
    </location>
</feature>
<evidence type="ECO:0000256" key="2">
    <source>
        <dbReference type="ARBA" id="ARBA00008974"/>
    </source>
</evidence>
<feature type="transmembrane region" description="Helical" evidence="9">
    <location>
        <begin position="300"/>
        <end position="326"/>
    </location>
</feature>
<evidence type="ECO:0000313" key="11">
    <source>
        <dbReference type="Proteomes" id="UP001201980"/>
    </source>
</evidence>
<evidence type="ECO:0000256" key="6">
    <source>
        <dbReference type="ARBA" id="ARBA00023136"/>
    </source>
</evidence>
<protein>
    <submittedName>
        <fullName evidence="10">Purine-cytosine permease fcyB</fullName>
    </submittedName>
</protein>
<organism evidence="10 11">
    <name type="scientific">Zalerion maritima</name>
    <dbReference type="NCBI Taxonomy" id="339359"/>
    <lineage>
        <taxon>Eukaryota</taxon>
        <taxon>Fungi</taxon>
        <taxon>Dikarya</taxon>
        <taxon>Ascomycota</taxon>
        <taxon>Pezizomycotina</taxon>
        <taxon>Sordariomycetes</taxon>
        <taxon>Lulworthiomycetidae</taxon>
        <taxon>Lulworthiales</taxon>
        <taxon>Lulworthiaceae</taxon>
        <taxon>Zalerion</taxon>
    </lineage>
</organism>
<evidence type="ECO:0000256" key="7">
    <source>
        <dbReference type="PIRNR" id="PIRNR002744"/>
    </source>
</evidence>
<reference evidence="10" key="1">
    <citation type="submission" date="2022-07" db="EMBL/GenBank/DDBJ databases">
        <title>Draft genome sequence of Zalerion maritima ATCC 34329, a (micro)plastics degrading marine fungus.</title>
        <authorList>
            <person name="Paco A."/>
            <person name="Goncalves M.F.M."/>
            <person name="Rocha-Santos T.A.P."/>
            <person name="Alves A."/>
        </authorList>
    </citation>
    <scope>NUCLEOTIDE SEQUENCE</scope>
    <source>
        <strain evidence="10">ATCC 34329</strain>
    </source>
</reference>
<dbReference type="Proteomes" id="UP001201980">
    <property type="component" value="Unassembled WGS sequence"/>
</dbReference>
<feature type="transmembrane region" description="Helical" evidence="9">
    <location>
        <begin position="226"/>
        <end position="245"/>
    </location>
</feature>
<feature type="transmembrane region" description="Helical" evidence="9">
    <location>
        <begin position="86"/>
        <end position="108"/>
    </location>
</feature>
<comment type="caution">
    <text evidence="10">The sequence shown here is derived from an EMBL/GenBank/DDBJ whole genome shotgun (WGS) entry which is preliminary data.</text>
</comment>
<evidence type="ECO:0000256" key="1">
    <source>
        <dbReference type="ARBA" id="ARBA00004141"/>
    </source>
</evidence>
<evidence type="ECO:0000256" key="8">
    <source>
        <dbReference type="SAM" id="MobiDB-lite"/>
    </source>
</evidence>
<feature type="transmembrane region" description="Helical" evidence="9">
    <location>
        <begin position="474"/>
        <end position="491"/>
    </location>
</feature>
<feature type="transmembrane region" description="Helical" evidence="9">
    <location>
        <begin position="395"/>
        <end position="417"/>
    </location>
</feature>
<evidence type="ECO:0000256" key="9">
    <source>
        <dbReference type="SAM" id="Phobius"/>
    </source>
</evidence>
<feature type="transmembrane region" description="Helical" evidence="9">
    <location>
        <begin position="120"/>
        <end position="138"/>
    </location>
</feature>
<feature type="region of interest" description="Disordered" evidence="8">
    <location>
        <begin position="1"/>
        <end position="55"/>
    </location>
</feature>
<proteinExistence type="inferred from homology"/>
<sequence>MTANNPAISPGSATPAPHPRGDPAGTDPEKAAAMASDRDQDQDRDMEQGHARPSKRAVAHRLLTYGRVEERGAVPVPLEERTSTRYFNVFTIWFSMNVNILAITFGMLGPSYGLGLRDSALVILFFTMATTLFPAYLSTLGPKTGMRQMVQARFSFGRYMVSLPILLNLATMTGFCVIICVVGGQCLSAVTSGSLSPNLGIVLTALLSLGISFCGFKVLHFYETYAWIPALIAIVIAVGCGGSHLKDQAPPVETPPPAPAVVSFAMIVASYMIPWACLASDFTTYFNPDPSGGGGSSLRIFAYTYLGLCVPTTLLMTLGAAIAGAVPSVPEWDEGYAETMVGGVLAAMLAPAGNFGKFVVVVLAFTLLGNISGTMYSITLNFQILVPQLVKVPRYVFSVVITAVVIPVAICAAVDFFANLENFVALIGYWSAAFVSIVITEHVVFRRRRGRGGGGRGGDCDEYSHETWNRASKLPLGAAALVSAVLSFGLIIPCMDQVWYQGPIAETTGDIGFEVALVLCSVLYVPLRFLERKFTGR</sequence>
<feature type="transmembrane region" description="Helical" evidence="9">
    <location>
        <begin position="159"/>
        <end position="184"/>
    </location>
</feature>
<dbReference type="Gene3D" id="1.10.4160.10">
    <property type="entry name" value="Hydantoin permease"/>
    <property type="match status" value="1"/>
</dbReference>
<dbReference type="InterPro" id="IPR026030">
    <property type="entry name" value="Pur-cyt_permease_Fcy2/21/22"/>
</dbReference>
<dbReference type="GO" id="GO:0005886">
    <property type="term" value="C:plasma membrane"/>
    <property type="evidence" value="ECO:0007669"/>
    <property type="project" value="TreeGrafter"/>
</dbReference>
<dbReference type="AlphaFoldDB" id="A0AAD5RKG1"/>
<dbReference type="EMBL" id="JAKWBI020000316">
    <property type="protein sequence ID" value="KAJ2896705.1"/>
    <property type="molecule type" value="Genomic_DNA"/>
</dbReference>
<accession>A0AAD5RKG1</accession>
<comment type="similarity">
    <text evidence="2 7">Belongs to the purine-cytosine permease (2.A.39) family.</text>
</comment>
<feature type="transmembrane region" description="Helical" evidence="9">
    <location>
        <begin position="511"/>
        <end position="530"/>
    </location>
</feature>
<keyword evidence="3 7" id="KW-0813">Transport</keyword>
<keyword evidence="11" id="KW-1185">Reference proteome</keyword>
<feature type="transmembrane region" description="Helical" evidence="9">
    <location>
        <begin position="257"/>
        <end position="279"/>
    </location>
</feature>
<evidence type="ECO:0000256" key="5">
    <source>
        <dbReference type="ARBA" id="ARBA00022989"/>
    </source>
</evidence>
<evidence type="ECO:0000256" key="4">
    <source>
        <dbReference type="ARBA" id="ARBA00022692"/>
    </source>
</evidence>
<evidence type="ECO:0000313" key="10">
    <source>
        <dbReference type="EMBL" id="KAJ2896705.1"/>
    </source>
</evidence>
<dbReference type="InterPro" id="IPR001248">
    <property type="entry name" value="Pur-cyt_permease"/>
</dbReference>